<dbReference type="EMBL" id="AUPZ01000013">
    <property type="protein sequence ID" value="EQB35625.1"/>
    <property type="molecule type" value="Genomic_DNA"/>
</dbReference>
<name>T0J3Q4_9BACT</name>
<gene>
    <name evidence="3" type="ORF">M947_10105</name>
</gene>
<sequence>MNISVVVLVKNNEDTLFKTLKSLKGFNDVVVYDNGSTDNSIEIAKSFSNVHLVQGEFKGFGWTKNQAASFTKNDWVLIIDSDEVVDNELFKTLTTAKLNSNTVYKLNFKAFYKNIQIKHCGWNNQKIKRLYNKKITHYNSNDVHEDIITDGLITKELQGSVEHYSYHTISQFIKKADHYSTLFAKNNVGKKNSSPAKAFFNGAYSFIRTYIFKRGFLDGYVGLIIAFSHMTTNFYKYIKLYELNKEQKLLMSIKD</sequence>
<comment type="caution">
    <text evidence="3">The sequence shown here is derived from an EMBL/GenBank/DDBJ whole genome shotgun (WGS) entry which is preliminary data.</text>
</comment>
<keyword evidence="4" id="KW-1185">Reference proteome</keyword>
<dbReference type="Gene3D" id="3.90.550.10">
    <property type="entry name" value="Spore Coat Polysaccharide Biosynthesis Protein SpsA, Chain A"/>
    <property type="match status" value="1"/>
</dbReference>
<proteinExistence type="inferred from homology"/>
<keyword evidence="3" id="KW-0808">Transferase</keyword>
<protein>
    <submittedName>
        <fullName evidence="3">Glycosyl transferase</fullName>
    </submittedName>
</protein>
<comment type="similarity">
    <text evidence="1">Belongs to the glycosyltransferase 2 family. WaaE/KdtX subfamily.</text>
</comment>
<dbReference type="Proteomes" id="UP000015520">
    <property type="component" value="Unassembled WGS sequence"/>
</dbReference>
<dbReference type="CDD" id="cd02511">
    <property type="entry name" value="Beta4Glucosyltransferase"/>
    <property type="match status" value="1"/>
</dbReference>
<dbReference type="AlphaFoldDB" id="T0J3Q4"/>
<dbReference type="OrthoDB" id="9815923at2"/>
<dbReference type="SUPFAM" id="SSF53448">
    <property type="entry name" value="Nucleotide-diphospho-sugar transferases"/>
    <property type="match status" value="1"/>
</dbReference>
<dbReference type="PATRIC" id="fig|1172190.3.peg.1955"/>
<evidence type="ECO:0000256" key="1">
    <source>
        <dbReference type="ARBA" id="ARBA00038494"/>
    </source>
</evidence>
<dbReference type="STRING" id="1172190.M947_10105"/>
<dbReference type="RefSeq" id="WP_021288265.1">
    <property type="nucleotide sequence ID" value="NZ_AUPZ01000013.1"/>
</dbReference>
<dbReference type="InterPro" id="IPR001173">
    <property type="entry name" value="Glyco_trans_2-like"/>
</dbReference>
<evidence type="ECO:0000313" key="3">
    <source>
        <dbReference type="EMBL" id="EQB35625.1"/>
    </source>
</evidence>
<dbReference type="GO" id="GO:0016740">
    <property type="term" value="F:transferase activity"/>
    <property type="evidence" value="ECO:0007669"/>
    <property type="project" value="UniProtKB-KW"/>
</dbReference>
<dbReference type="Pfam" id="PF00535">
    <property type="entry name" value="Glycos_transf_2"/>
    <property type="match status" value="1"/>
</dbReference>
<evidence type="ECO:0000313" key="4">
    <source>
        <dbReference type="Proteomes" id="UP000015520"/>
    </source>
</evidence>
<dbReference type="eggNOG" id="COG1216">
    <property type="taxonomic scope" value="Bacteria"/>
</dbReference>
<dbReference type="PANTHER" id="PTHR43630">
    <property type="entry name" value="POLY-BETA-1,6-N-ACETYL-D-GLUCOSAMINE SYNTHASE"/>
    <property type="match status" value="1"/>
</dbReference>
<reference evidence="3 4" key="1">
    <citation type="submission" date="2013-07" db="EMBL/GenBank/DDBJ databases">
        <title>Sulfurimonas hongkongensis AST-10 Genome Sequencing.</title>
        <authorList>
            <person name="Cai L."/>
            <person name="Zhang T."/>
        </authorList>
    </citation>
    <scope>NUCLEOTIDE SEQUENCE [LARGE SCALE GENOMIC DNA]</scope>
    <source>
        <strain evidence="3 4">AST-10</strain>
    </source>
</reference>
<dbReference type="InterPro" id="IPR029044">
    <property type="entry name" value="Nucleotide-diphossugar_trans"/>
</dbReference>
<evidence type="ECO:0000259" key="2">
    <source>
        <dbReference type="Pfam" id="PF00535"/>
    </source>
</evidence>
<dbReference type="PANTHER" id="PTHR43630:SF2">
    <property type="entry name" value="GLYCOSYLTRANSFERASE"/>
    <property type="match status" value="1"/>
</dbReference>
<accession>T0J3Q4</accession>
<organism evidence="3 4">
    <name type="scientific">Sulfurimonas hongkongensis</name>
    <dbReference type="NCBI Taxonomy" id="1172190"/>
    <lineage>
        <taxon>Bacteria</taxon>
        <taxon>Pseudomonadati</taxon>
        <taxon>Campylobacterota</taxon>
        <taxon>Epsilonproteobacteria</taxon>
        <taxon>Campylobacterales</taxon>
        <taxon>Sulfurimonadaceae</taxon>
        <taxon>Sulfurimonas</taxon>
    </lineage>
</organism>
<feature type="domain" description="Glycosyltransferase 2-like" evidence="2">
    <location>
        <begin position="4"/>
        <end position="135"/>
    </location>
</feature>